<dbReference type="Proteomes" id="UP000499080">
    <property type="component" value="Unassembled WGS sequence"/>
</dbReference>
<gene>
    <name evidence="1" type="ORF">AVEN_147353_1</name>
</gene>
<name>A0A4Y1ZT72_ARAVE</name>
<accession>A0A4Y1ZT72</accession>
<dbReference type="AlphaFoldDB" id="A0A4Y1ZT72"/>
<evidence type="ECO:0000313" key="2">
    <source>
        <dbReference type="Proteomes" id="UP000499080"/>
    </source>
</evidence>
<sequence>MTVLEHTSGENDLIEIHQYQMRRYISSKEAVWRIFNFPIHERHLTVIHLSFQLENGQSLLHDRKCHSTCPEEKTLPSLFRICTKDELAHNLLHNEVHKNYTWANGNKTWGNVENMGWLYQNKQK</sequence>
<proteinExistence type="predicted"/>
<keyword evidence="2" id="KW-1185">Reference proteome</keyword>
<dbReference type="EMBL" id="BGPR01077429">
    <property type="protein sequence ID" value="GBL65611.1"/>
    <property type="molecule type" value="Genomic_DNA"/>
</dbReference>
<dbReference type="OrthoDB" id="8121869at2759"/>
<reference evidence="1 2" key="1">
    <citation type="journal article" date="2019" name="Sci. Rep.">
        <title>Orb-weaving spider Araneus ventricosus genome elucidates the spidroin gene catalogue.</title>
        <authorList>
            <person name="Kono N."/>
            <person name="Nakamura H."/>
            <person name="Ohtoshi R."/>
            <person name="Moran D.A.P."/>
            <person name="Shinohara A."/>
            <person name="Yoshida Y."/>
            <person name="Fujiwara M."/>
            <person name="Mori M."/>
            <person name="Tomita M."/>
            <person name="Arakawa K."/>
        </authorList>
    </citation>
    <scope>NUCLEOTIDE SEQUENCE [LARGE SCALE GENOMIC DNA]</scope>
</reference>
<evidence type="ECO:0000313" key="1">
    <source>
        <dbReference type="EMBL" id="GBL65611.1"/>
    </source>
</evidence>
<protein>
    <submittedName>
        <fullName evidence="1">Uncharacterized protein</fullName>
    </submittedName>
</protein>
<organism evidence="1 2">
    <name type="scientific">Araneus ventricosus</name>
    <name type="common">Orbweaver spider</name>
    <name type="synonym">Epeira ventricosa</name>
    <dbReference type="NCBI Taxonomy" id="182803"/>
    <lineage>
        <taxon>Eukaryota</taxon>
        <taxon>Metazoa</taxon>
        <taxon>Ecdysozoa</taxon>
        <taxon>Arthropoda</taxon>
        <taxon>Chelicerata</taxon>
        <taxon>Arachnida</taxon>
        <taxon>Araneae</taxon>
        <taxon>Araneomorphae</taxon>
        <taxon>Entelegynae</taxon>
        <taxon>Araneoidea</taxon>
        <taxon>Araneidae</taxon>
        <taxon>Araneus</taxon>
    </lineage>
</organism>
<comment type="caution">
    <text evidence="1">The sequence shown here is derived from an EMBL/GenBank/DDBJ whole genome shotgun (WGS) entry which is preliminary data.</text>
</comment>